<dbReference type="EMBL" id="CP063982">
    <property type="protein sequence ID" value="UOD50401.1"/>
    <property type="molecule type" value="Genomic_DNA"/>
</dbReference>
<dbReference type="SUPFAM" id="SSF53756">
    <property type="entry name" value="UDP-Glycosyltransferase/glycogen phosphorylase"/>
    <property type="match status" value="1"/>
</dbReference>
<evidence type="ECO:0000313" key="4">
    <source>
        <dbReference type="EMBL" id="UOD50401.1"/>
    </source>
</evidence>
<accession>A0ABY4AJE0</accession>
<dbReference type="Pfam" id="PF12000">
    <property type="entry name" value="Glyco_trans_4_3"/>
    <property type="match status" value="1"/>
</dbReference>
<name>A0ABY4AJE0_9BURK</name>
<evidence type="ECO:0000259" key="3">
    <source>
        <dbReference type="Pfam" id="PF12000"/>
    </source>
</evidence>
<evidence type="ECO:0000256" key="1">
    <source>
        <dbReference type="ARBA" id="ARBA00022679"/>
    </source>
</evidence>
<reference evidence="4 5" key="1">
    <citation type="submission" date="2020-11" db="EMBL/GenBank/DDBJ databases">
        <title>Algicoccus daihaiensis sp.nov., isolated from Daihai Lake in Inner Mongolia.</title>
        <authorList>
            <person name="Kai J."/>
        </authorList>
    </citation>
    <scope>NUCLEOTIDE SEQUENCE [LARGE SCALE GENOMIC DNA]</scope>
    <source>
        <strain evidence="5">f23</strain>
    </source>
</reference>
<protein>
    <submittedName>
        <fullName evidence="4">Glycosyltransferase family 4 protein</fullName>
    </submittedName>
</protein>
<dbReference type="Proteomes" id="UP000831607">
    <property type="component" value="Chromosome"/>
</dbReference>
<keyword evidence="5" id="KW-1185">Reference proteome</keyword>
<keyword evidence="1" id="KW-0808">Transferase</keyword>
<gene>
    <name evidence="4" type="ORF">DHf2319_00180</name>
</gene>
<dbReference type="CDD" id="cd03818">
    <property type="entry name" value="GT4_ExpC-like"/>
    <property type="match status" value="1"/>
</dbReference>
<sequence>MKILLVHQNFPGQFKHLVPVLLQDPRNQVVAFTMNDYQGPEQLQVVRYQAAKGTGKDVHPWVAETETKVIRGDAAFRAALKLKQDGFEPDLILAHPGWGESLFLKQVWPNTKMVIYCEFYYAAQGSDVGFDPEFASQDPADACRVRMKNVNNLLHFDVADGGISPTEWQRSTFPEPFKSSIDVVHDGINTDVLKPNPDAWLQIGQKKLSRQDEIITFVNRNLEPYRGYHIFMRALPEILKSRPNARVLIVGGDGVSYGAKPPHGKTWKQIFLDEVRNDLDVSRVHFLGQIPYQHFITLLQLSTVHIYLTYPFVLSWSLLEAMSCGCAIVASDTKPLHEAIINEETGVLTPFFDPKQLAQNVTQLLNDPDKRERLGRNAREFAVKHYDLKQVCLPKLMSIIERYR</sequence>
<feature type="domain" description="Glycosyl transferase family 4" evidence="3">
    <location>
        <begin position="26"/>
        <end position="192"/>
    </location>
</feature>
<dbReference type="InterPro" id="IPR001296">
    <property type="entry name" value="Glyco_trans_1"/>
</dbReference>
<organism evidence="4 5">
    <name type="scientific">Orrella daihaiensis</name>
    <dbReference type="NCBI Taxonomy" id="2782176"/>
    <lineage>
        <taxon>Bacteria</taxon>
        <taxon>Pseudomonadati</taxon>
        <taxon>Pseudomonadota</taxon>
        <taxon>Betaproteobacteria</taxon>
        <taxon>Burkholderiales</taxon>
        <taxon>Alcaligenaceae</taxon>
        <taxon>Orrella</taxon>
    </lineage>
</organism>
<dbReference type="RefSeq" id="WP_243478803.1">
    <property type="nucleotide sequence ID" value="NZ_CP063982.1"/>
</dbReference>
<dbReference type="Gene3D" id="3.40.50.2000">
    <property type="entry name" value="Glycogen Phosphorylase B"/>
    <property type="match status" value="1"/>
</dbReference>
<dbReference type="Pfam" id="PF00534">
    <property type="entry name" value="Glycos_transf_1"/>
    <property type="match status" value="1"/>
</dbReference>
<dbReference type="PANTHER" id="PTHR46401">
    <property type="entry name" value="GLYCOSYLTRANSFERASE WBBK-RELATED"/>
    <property type="match status" value="1"/>
</dbReference>
<evidence type="ECO:0000259" key="2">
    <source>
        <dbReference type="Pfam" id="PF00534"/>
    </source>
</evidence>
<evidence type="ECO:0000313" key="5">
    <source>
        <dbReference type="Proteomes" id="UP000831607"/>
    </source>
</evidence>
<feature type="domain" description="Glycosyl transferase family 1" evidence="2">
    <location>
        <begin position="206"/>
        <end position="380"/>
    </location>
</feature>
<dbReference type="PANTHER" id="PTHR46401:SF2">
    <property type="entry name" value="GLYCOSYLTRANSFERASE WBBK-RELATED"/>
    <property type="match status" value="1"/>
</dbReference>
<proteinExistence type="predicted"/>
<dbReference type="InterPro" id="IPR022623">
    <property type="entry name" value="Glyco_trans_4"/>
</dbReference>